<evidence type="ECO:0000256" key="1">
    <source>
        <dbReference type="SAM" id="Phobius"/>
    </source>
</evidence>
<reference evidence="3" key="1">
    <citation type="journal article" date="2023" name="Science">
        <title>Genome structures resolve the early diversification of teleost fishes.</title>
        <authorList>
            <person name="Parey E."/>
            <person name="Louis A."/>
            <person name="Montfort J."/>
            <person name="Bouchez O."/>
            <person name="Roques C."/>
            <person name="Iampietro C."/>
            <person name="Lluch J."/>
            <person name="Castinel A."/>
            <person name="Donnadieu C."/>
            <person name="Desvignes T."/>
            <person name="Floi Bucao C."/>
            <person name="Jouanno E."/>
            <person name="Wen M."/>
            <person name="Mejri S."/>
            <person name="Dirks R."/>
            <person name="Jansen H."/>
            <person name="Henkel C."/>
            <person name="Chen W.J."/>
            <person name="Zahm M."/>
            <person name="Cabau C."/>
            <person name="Klopp C."/>
            <person name="Thompson A.W."/>
            <person name="Robinson-Rechavi M."/>
            <person name="Braasch I."/>
            <person name="Lecointre G."/>
            <person name="Bobe J."/>
            <person name="Postlethwait J.H."/>
            <person name="Berthelot C."/>
            <person name="Roest Crollius H."/>
            <person name="Guiguen Y."/>
        </authorList>
    </citation>
    <scope>NUCLEOTIDE SEQUENCE</scope>
    <source>
        <strain evidence="3">NC1722</strain>
    </source>
</reference>
<dbReference type="Proteomes" id="UP001221898">
    <property type="component" value="Unassembled WGS sequence"/>
</dbReference>
<gene>
    <name evidence="3" type="ORF">AAFF_G00052650</name>
</gene>
<keyword evidence="1" id="KW-1133">Transmembrane helix</keyword>
<dbReference type="EMBL" id="JAINUG010000013">
    <property type="protein sequence ID" value="KAJ8414395.1"/>
    <property type="molecule type" value="Genomic_DNA"/>
</dbReference>
<organism evidence="3 4">
    <name type="scientific">Aldrovandia affinis</name>
    <dbReference type="NCBI Taxonomy" id="143900"/>
    <lineage>
        <taxon>Eukaryota</taxon>
        <taxon>Metazoa</taxon>
        <taxon>Chordata</taxon>
        <taxon>Craniata</taxon>
        <taxon>Vertebrata</taxon>
        <taxon>Euteleostomi</taxon>
        <taxon>Actinopterygii</taxon>
        <taxon>Neopterygii</taxon>
        <taxon>Teleostei</taxon>
        <taxon>Notacanthiformes</taxon>
        <taxon>Halosauridae</taxon>
        <taxon>Aldrovandia</taxon>
    </lineage>
</organism>
<name>A0AAD7T4R6_9TELE</name>
<evidence type="ECO:0000259" key="2">
    <source>
        <dbReference type="Pfam" id="PF13843"/>
    </source>
</evidence>
<dbReference type="PANTHER" id="PTHR47272">
    <property type="entry name" value="DDE_TNP_1_7 DOMAIN-CONTAINING PROTEIN"/>
    <property type="match status" value="1"/>
</dbReference>
<proteinExistence type="predicted"/>
<feature type="transmembrane region" description="Helical" evidence="1">
    <location>
        <begin position="37"/>
        <end position="57"/>
    </location>
</feature>
<dbReference type="AlphaFoldDB" id="A0AAD7T4R6"/>
<dbReference type="Pfam" id="PF13843">
    <property type="entry name" value="DDE_Tnp_1_7"/>
    <property type="match status" value="1"/>
</dbReference>
<protein>
    <recommendedName>
        <fullName evidence="2">PiggyBac transposable element-derived protein domain-containing protein</fullName>
    </recommendedName>
</protein>
<accession>A0AAD7T4R6</accession>
<evidence type="ECO:0000313" key="4">
    <source>
        <dbReference type="Proteomes" id="UP001221898"/>
    </source>
</evidence>
<feature type="domain" description="PiggyBac transposable element-derived protein" evidence="2">
    <location>
        <begin position="3"/>
        <end position="54"/>
    </location>
</feature>
<comment type="caution">
    <text evidence="3">The sequence shown here is derived from an EMBL/GenBank/DDBJ whole genome shotgun (WGS) entry which is preliminary data.</text>
</comment>
<dbReference type="InterPro" id="IPR029526">
    <property type="entry name" value="PGBD"/>
</dbReference>
<keyword evidence="4" id="KW-1185">Reference proteome</keyword>
<keyword evidence="1" id="KW-0812">Transmembrane</keyword>
<sequence length="88" mass="10195">MPAHPSIILAYIQAMWGIDLSNMLVHLYKTPMKVWRWYLPLFVYIIDVSIANAWLIYKRDCDLLKEKPMPLKKIHLSVVATLKGANKG</sequence>
<evidence type="ECO:0000313" key="3">
    <source>
        <dbReference type="EMBL" id="KAJ8414395.1"/>
    </source>
</evidence>
<keyword evidence="1" id="KW-0472">Membrane</keyword>